<keyword evidence="12" id="KW-0368">Histidine biosynthesis</keyword>
<dbReference type="UniPathway" id="UPA00031">
    <property type="reaction ID" value="UER00008"/>
</dbReference>
<evidence type="ECO:0000256" key="9">
    <source>
        <dbReference type="ARBA" id="ARBA00017720"/>
    </source>
</evidence>
<evidence type="ECO:0000256" key="12">
    <source>
        <dbReference type="ARBA" id="ARBA00023102"/>
    </source>
</evidence>
<keyword evidence="15" id="KW-1185">Reference proteome</keyword>
<sequence>MGTSGLEEGRELLIDFAKRGGIVPAVVQDITDGRILMLAYVNRQALEVTLQKGMATFWSTSRNELWTKGETSGDFLKIIDIYIDCDQDALIYRVEPQGGGACHTRDPASGRTRVSCFYRKLNPADGSLQPV</sequence>
<dbReference type="EC" id="3.5.4.19" evidence="8"/>
<proteinExistence type="inferred from homology"/>
<dbReference type="Proteomes" id="UP000632828">
    <property type="component" value="Unassembled WGS sequence"/>
</dbReference>
<dbReference type="EMBL" id="JACWUN010000005">
    <property type="protein sequence ID" value="MBD1400105.1"/>
    <property type="molecule type" value="Genomic_DNA"/>
</dbReference>
<dbReference type="PANTHER" id="PTHR42945:SF1">
    <property type="entry name" value="HISTIDINE BIOSYNTHESIS BIFUNCTIONAL PROTEIN HIS7"/>
    <property type="match status" value="1"/>
</dbReference>
<comment type="catalytic activity">
    <reaction evidence="1">
        <text>1-(5-phospho-beta-D-ribosyl)-5'-AMP + H2O = 1-(5-phospho-beta-D-ribosyl)-5-[(5-phospho-beta-D-ribosylamino)methylideneamino]imidazole-4-carboxamide</text>
        <dbReference type="Rhea" id="RHEA:20049"/>
        <dbReference type="ChEBI" id="CHEBI:15377"/>
        <dbReference type="ChEBI" id="CHEBI:58435"/>
        <dbReference type="ChEBI" id="CHEBI:59457"/>
        <dbReference type="EC" id="3.5.4.19"/>
    </reaction>
</comment>
<comment type="caution">
    <text evidence="14">The sequence shown here is derived from an EMBL/GenBank/DDBJ whole genome shotgun (WGS) entry which is preliminary data.</text>
</comment>
<evidence type="ECO:0000256" key="5">
    <source>
        <dbReference type="ARBA" id="ARBA00007731"/>
    </source>
</evidence>
<evidence type="ECO:0000259" key="13">
    <source>
        <dbReference type="Pfam" id="PF01502"/>
    </source>
</evidence>
<evidence type="ECO:0000313" key="14">
    <source>
        <dbReference type="EMBL" id="MBD1400105.1"/>
    </source>
</evidence>
<comment type="pathway">
    <text evidence="3">Amino-acid biosynthesis; L-histidine biosynthesis; L-histidine from 5-phospho-alpha-D-ribose 1-diphosphate: step 3/9.</text>
</comment>
<gene>
    <name evidence="14" type="ORF">ICT70_05415</name>
</gene>
<dbReference type="AlphaFoldDB" id="A0A8J6QQZ5"/>
<reference evidence="14" key="1">
    <citation type="submission" date="2020-09" db="EMBL/GenBank/DDBJ databases">
        <title>Pelobacter alkaliphilus sp. nov., a novel anaerobic arsenate-reducing bacterium from terrestrial mud volcano.</title>
        <authorList>
            <person name="Khomyakova M.A."/>
            <person name="Merkel A.Y."/>
            <person name="Slobodkin A.I."/>
        </authorList>
    </citation>
    <scope>NUCLEOTIDE SEQUENCE</scope>
    <source>
        <strain evidence="14">M08fum</strain>
    </source>
</reference>
<evidence type="ECO:0000256" key="3">
    <source>
        <dbReference type="ARBA" id="ARBA00005169"/>
    </source>
</evidence>
<evidence type="ECO:0000256" key="8">
    <source>
        <dbReference type="ARBA" id="ARBA00012721"/>
    </source>
</evidence>
<dbReference type="FunFam" id="3.10.20.810:FF:000001">
    <property type="entry name" value="Histidine biosynthesis bifunctional protein HisIE"/>
    <property type="match status" value="1"/>
</dbReference>
<evidence type="ECO:0000256" key="7">
    <source>
        <dbReference type="ARBA" id="ARBA00012414"/>
    </source>
</evidence>
<dbReference type="InterPro" id="IPR002496">
    <property type="entry name" value="PRib_AMP_CycHydrolase_dom"/>
</dbReference>
<dbReference type="GO" id="GO:0004636">
    <property type="term" value="F:phosphoribosyl-ATP diphosphatase activity"/>
    <property type="evidence" value="ECO:0007669"/>
    <property type="project" value="UniProtKB-EC"/>
</dbReference>
<protein>
    <recommendedName>
        <fullName evidence="9">Histidine biosynthesis bifunctional protein HisIE</fullName>
        <ecNumber evidence="8">3.5.4.19</ecNumber>
        <ecNumber evidence="7">3.6.1.31</ecNumber>
    </recommendedName>
</protein>
<dbReference type="EC" id="3.6.1.31" evidence="7"/>
<dbReference type="PANTHER" id="PTHR42945">
    <property type="entry name" value="HISTIDINE BIOSYNTHESIS BIFUNCTIONAL PROTEIN"/>
    <property type="match status" value="1"/>
</dbReference>
<dbReference type="Pfam" id="PF01502">
    <property type="entry name" value="PRA-CH"/>
    <property type="match status" value="1"/>
</dbReference>
<dbReference type="RefSeq" id="WP_191154386.1">
    <property type="nucleotide sequence ID" value="NZ_JACWUN010000005.1"/>
</dbReference>
<dbReference type="GO" id="GO:0000105">
    <property type="term" value="P:L-histidine biosynthetic process"/>
    <property type="evidence" value="ECO:0007669"/>
    <property type="project" value="UniProtKB-UniPathway"/>
</dbReference>
<accession>A0A8J6QQZ5</accession>
<evidence type="ECO:0000313" key="15">
    <source>
        <dbReference type="Proteomes" id="UP000632828"/>
    </source>
</evidence>
<dbReference type="Gene3D" id="3.10.20.810">
    <property type="entry name" value="Phosphoribosyl-AMP cyclohydrolase"/>
    <property type="match status" value="1"/>
</dbReference>
<dbReference type="InterPro" id="IPR038019">
    <property type="entry name" value="PRib_AMP_CycHydrolase_sf"/>
</dbReference>
<name>A0A8J6QQZ5_9BACT</name>
<comment type="pathway">
    <text evidence="4">Amino-acid biosynthesis; L-histidine biosynthesis; L-histidine from 5-phospho-alpha-D-ribose 1-diphosphate: step 2/9.</text>
</comment>
<evidence type="ECO:0000256" key="1">
    <source>
        <dbReference type="ARBA" id="ARBA00000024"/>
    </source>
</evidence>
<evidence type="ECO:0000256" key="10">
    <source>
        <dbReference type="ARBA" id="ARBA00022605"/>
    </source>
</evidence>
<evidence type="ECO:0000256" key="4">
    <source>
        <dbReference type="ARBA" id="ARBA00005204"/>
    </source>
</evidence>
<evidence type="ECO:0000256" key="6">
    <source>
        <dbReference type="ARBA" id="ARBA00008299"/>
    </source>
</evidence>
<organism evidence="14 15">
    <name type="scientific">Pelovirga terrestris</name>
    <dbReference type="NCBI Taxonomy" id="2771352"/>
    <lineage>
        <taxon>Bacteria</taxon>
        <taxon>Pseudomonadati</taxon>
        <taxon>Thermodesulfobacteriota</taxon>
        <taxon>Desulfuromonadia</taxon>
        <taxon>Geobacterales</taxon>
        <taxon>Geobacteraceae</taxon>
        <taxon>Pelovirga</taxon>
    </lineage>
</organism>
<keyword evidence="10" id="KW-0028">Amino-acid biosynthesis</keyword>
<feature type="domain" description="Phosphoribosyl-AMP cyclohydrolase" evidence="13">
    <location>
        <begin position="37"/>
        <end position="117"/>
    </location>
</feature>
<keyword evidence="11" id="KW-0378">Hydrolase</keyword>
<dbReference type="SUPFAM" id="SSF141734">
    <property type="entry name" value="HisI-like"/>
    <property type="match status" value="1"/>
</dbReference>
<comment type="similarity">
    <text evidence="5">In the C-terminal section; belongs to the PRA-PH family.</text>
</comment>
<dbReference type="GO" id="GO:0004635">
    <property type="term" value="F:phosphoribosyl-AMP cyclohydrolase activity"/>
    <property type="evidence" value="ECO:0007669"/>
    <property type="project" value="UniProtKB-EC"/>
</dbReference>
<evidence type="ECO:0000256" key="2">
    <source>
        <dbReference type="ARBA" id="ARBA00001460"/>
    </source>
</evidence>
<evidence type="ECO:0000256" key="11">
    <source>
        <dbReference type="ARBA" id="ARBA00022801"/>
    </source>
</evidence>
<comment type="catalytic activity">
    <reaction evidence="2">
        <text>1-(5-phospho-beta-D-ribosyl)-ATP + H2O = 1-(5-phospho-beta-D-ribosyl)-5'-AMP + diphosphate + H(+)</text>
        <dbReference type="Rhea" id="RHEA:22828"/>
        <dbReference type="ChEBI" id="CHEBI:15377"/>
        <dbReference type="ChEBI" id="CHEBI:15378"/>
        <dbReference type="ChEBI" id="CHEBI:33019"/>
        <dbReference type="ChEBI" id="CHEBI:59457"/>
        <dbReference type="ChEBI" id="CHEBI:73183"/>
        <dbReference type="EC" id="3.6.1.31"/>
    </reaction>
</comment>
<comment type="similarity">
    <text evidence="6">In the N-terminal section; belongs to the PRA-CH family.</text>
</comment>